<dbReference type="AlphaFoldDB" id="A0A5B8L2G3"/>
<evidence type="ECO:0000313" key="2">
    <source>
        <dbReference type="Proteomes" id="UP000321389"/>
    </source>
</evidence>
<proteinExistence type="predicted"/>
<dbReference type="Proteomes" id="UP000321389">
    <property type="component" value="Chromosome"/>
</dbReference>
<name>A0A5B8L2G3_9HYPH</name>
<organism evidence="1 2">
    <name type="scientific">Nitratireductor mangrovi</name>
    <dbReference type="NCBI Taxonomy" id="2599600"/>
    <lineage>
        <taxon>Bacteria</taxon>
        <taxon>Pseudomonadati</taxon>
        <taxon>Pseudomonadota</taxon>
        <taxon>Alphaproteobacteria</taxon>
        <taxon>Hyphomicrobiales</taxon>
        <taxon>Phyllobacteriaceae</taxon>
        <taxon>Nitratireductor</taxon>
    </lineage>
</organism>
<accession>A0A5B8L2G3</accession>
<dbReference type="KEGG" id="niy:FQ775_17910"/>
<sequence length="79" mass="8756">MADQEERKTTGRFTCAIDPSLTSLDEVARQFEQRGVTVEERMEFIGTLVLRGKPEVVRQAAGAIEGVRSVEPEGTMGTW</sequence>
<dbReference type="RefSeq" id="WP_146300746.1">
    <property type="nucleotide sequence ID" value="NZ_CP042301.2"/>
</dbReference>
<keyword evidence="2" id="KW-1185">Reference proteome</keyword>
<dbReference type="OrthoDB" id="7346218at2"/>
<gene>
    <name evidence="1" type="ORF">FQ775_17910</name>
</gene>
<evidence type="ECO:0000313" key="1">
    <source>
        <dbReference type="EMBL" id="QDZ02105.1"/>
    </source>
</evidence>
<protein>
    <submittedName>
        <fullName evidence="1">Uncharacterized protein</fullName>
    </submittedName>
</protein>
<reference evidence="1" key="1">
    <citation type="submission" date="2020-04" db="EMBL/GenBank/DDBJ databases">
        <title>Nitratireductor sp. nov. isolated from mangrove soil.</title>
        <authorList>
            <person name="Ye Y."/>
        </authorList>
    </citation>
    <scope>NUCLEOTIDE SEQUENCE</scope>
    <source>
        <strain evidence="1">SY7</strain>
    </source>
</reference>
<dbReference type="EMBL" id="CP042301">
    <property type="protein sequence ID" value="QDZ02105.1"/>
    <property type="molecule type" value="Genomic_DNA"/>
</dbReference>